<feature type="transmembrane region" description="Helical" evidence="1">
    <location>
        <begin position="20"/>
        <end position="43"/>
    </location>
</feature>
<evidence type="ECO:0008006" key="4">
    <source>
        <dbReference type="Google" id="ProtNLM"/>
    </source>
</evidence>
<name>A0A9Q0M9Y3_BLOTA</name>
<proteinExistence type="predicted"/>
<dbReference type="Proteomes" id="UP001142055">
    <property type="component" value="Chromosome 2"/>
</dbReference>
<dbReference type="PIRSF" id="PIRSF036762">
    <property type="entry name" value="GAA1"/>
    <property type="match status" value="1"/>
</dbReference>
<sequence>MSLLTSDDSRKTSKILRKAIHFSTFLSILSFIAGLCVLAYLVYDPDKTYFSDNGLLPGLASREYTSEVGKADEYLSELKNITSNMKDNDDLPVHYLREKFVEELGLEFYEHRFRLNYPFGQRPSFDGKNVYAILRAPRASSTEALVISTPYRTNSSIHGSNLPSVAIMLALARFFTTTHYWAKDLIFLIGDKELVGIQSWLNAYHGLTETDWLEHGRVPMTSGAIQAALNLEIHSFNPKSIDVKIEGMNGQLPNLDLFNVAIELCNRESLPATFHGTSFTSSANEWKNFISNAKTLASMMTTQATTLPTGAHGLFQRFAIQSISLEAFGVSASAKNQPTTTSVNIARSIEGIIRSLNNLQQRFYRSFWFYLLPSNRRYFSIGFYMIAFGLICLPLALRSLKVYFEAKESKESKKGKSLWTSFESAFLSHLFGIITLSIPLIMARIDTRNFTFLNQLQIHDQLFSILSAIALISLVPMIIGLRKSENDIRIQAMVSFLNAALLFGSISLINISMAFGLTALYVPLIFLTEELNPRKASPNFIYIVRSLLQRTILLMIHPLSLHLFCLIGLSIFVDSEFHSSENSFNDPMFFMLKHLRRAFESQRKTILFFIEDWFLYDNWSYPLMCLGLFPVWLQLWYNSLCKIRE</sequence>
<protein>
    <recommendedName>
        <fullName evidence="4">Glycosylphosphatidylinositol anchor attachment 1 protein</fullName>
    </recommendedName>
</protein>
<dbReference type="OrthoDB" id="445301at2759"/>
<feature type="transmembrane region" description="Helical" evidence="1">
    <location>
        <begin position="378"/>
        <end position="397"/>
    </location>
</feature>
<dbReference type="GO" id="GO:0042765">
    <property type="term" value="C:GPI-anchor transamidase complex"/>
    <property type="evidence" value="ECO:0007669"/>
    <property type="project" value="InterPro"/>
</dbReference>
<keyword evidence="3" id="KW-1185">Reference proteome</keyword>
<feature type="transmembrane region" description="Helical" evidence="1">
    <location>
        <begin position="552"/>
        <end position="573"/>
    </location>
</feature>
<dbReference type="InterPro" id="IPR007246">
    <property type="entry name" value="Gaa1"/>
</dbReference>
<dbReference type="EMBL" id="JAPWDV010000002">
    <property type="protein sequence ID" value="KAJ6220662.1"/>
    <property type="molecule type" value="Genomic_DNA"/>
</dbReference>
<evidence type="ECO:0000256" key="1">
    <source>
        <dbReference type="SAM" id="Phobius"/>
    </source>
</evidence>
<organism evidence="2 3">
    <name type="scientific">Blomia tropicalis</name>
    <name type="common">Mite</name>
    <dbReference type="NCBI Taxonomy" id="40697"/>
    <lineage>
        <taxon>Eukaryota</taxon>
        <taxon>Metazoa</taxon>
        <taxon>Ecdysozoa</taxon>
        <taxon>Arthropoda</taxon>
        <taxon>Chelicerata</taxon>
        <taxon>Arachnida</taxon>
        <taxon>Acari</taxon>
        <taxon>Acariformes</taxon>
        <taxon>Sarcoptiformes</taxon>
        <taxon>Astigmata</taxon>
        <taxon>Glycyphagoidea</taxon>
        <taxon>Echimyopodidae</taxon>
        <taxon>Blomia</taxon>
    </lineage>
</organism>
<dbReference type="PANTHER" id="PTHR13304">
    <property type="entry name" value="GLYCOSYLPHOSPHATIDYLINOSITOL ANCHOR ATTACHMENT 1 PROTEIN"/>
    <property type="match status" value="1"/>
</dbReference>
<evidence type="ECO:0000313" key="3">
    <source>
        <dbReference type="Proteomes" id="UP001142055"/>
    </source>
</evidence>
<feature type="transmembrane region" description="Helical" evidence="1">
    <location>
        <begin position="462"/>
        <end position="481"/>
    </location>
</feature>
<evidence type="ECO:0000313" key="2">
    <source>
        <dbReference type="EMBL" id="KAJ6220662.1"/>
    </source>
</evidence>
<keyword evidence="1" id="KW-0812">Transmembrane</keyword>
<dbReference type="AlphaFoldDB" id="A0A9Q0M9Y3"/>
<feature type="transmembrane region" description="Helical" evidence="1">
    <location>
        <begin position="418"/>
        <end position="442"/>
    </location>
</feature>
<comment type="caution">
    <text evidence="2">The sequence shown here is derived from an EMBL/GenBank/DDBJ whole genome shotgun (WGS) entry which is preliminary data.</text>
</comment>
<gene>
    <name evidence="2" type="ORF">RDWZM_006474</name>
</gene>
<keyword evidence="1" id="KW-0472">Membrane</keyword>
<dbReference type="PANTHER" id="PTHR13304:SF0">
    <property type="entry name" value="GLYCOSYLPHOSPHATIDYLINOSITOL ANCHOR ATTACHMENT 1 PROTEIN"/>
    <property type="match status" value="1"/>
</dbReference>
<keyword evidence="1" id="KW-1133">Transmembrane helix</keyword>
<reference evidence="2" key="1">
    <citation type="submission" date="2022-12" db="EMBL/GenBank/DDBJ databases">
        <title>Genome assemblies of Blomia tropicalis.</title>
        <authorList>
            <person name="Cui Y."/>
        </authorList>
    </citation>
    <scope>NUCLEOTIDE SEQUENCE</scope>
    <source>
        <tissue evidence="2">Adult mites</tissue>
    </source>
</reference>
<dbReference type="Pfam" id="PF04114">
    <property type="entry name" value="Gaa1"/>
    <property type="match status" value="1"/>
</dbReference>
<feature type="transmembrane region" description="Helical" evidence="1">
    <location>
        <begin position="488"/>
        <end position="506"/>
    </location>
</feature>
<accession>A0A9Q0M9Y3</accession>
<dbReference type="GO" id="GO:0016255">
    <property type="term" value="P:attachment of GPI anchor to protein"/>
    <property type="evidence" value="ECO:0007669"/>
    <property type="project" value="TreeGrafter"/>
</dbReference>
<dbReference type="OMA" id="GGQMGID"/>